<accession>A0A699ITQ9</accession>
<name>A0A699ITQ9_TANCI</name>
<dbReference type="AlphaFoldDB" id="A0A699ITQ9"/>
<reference evidence="1" key="1">
    <citation type="journal article" date="2019" name="Sci. Rep.">
        <title>Draft genome of Tanacetum cinerariifolium, the natural source of mosquito coil.</title>
        <authorList>
            <person name="Yamashiro T."/>
            <person name="Shiraishi A."/>
            <person name="Satake H."/>
            <person name="Nakayama K."/>
        </authorList>
    </citation>
    <scope>NUCLEOTIDE SEQUENCE</scope>
</reference>
<sequence length="137" mass="15545">MSLRKLKKRMRMTPMKDWIMVKVADSGHGVCGHTSHIYLYNVFNCKDVFCYVVNGISESKCSLLDFLTTEYSKMRLVATAGPLFLLANGAYTWNGKVPGVARRICTYREHGTTLAGLKAHALDCEFDDDLFQNLREK</sequence>
<evidence type="ECO:0000313" key="1">
    <source>
        <dbReference type="EMBL" id="GEZ84522.1"/>
    </source>
</evidence>
<comment type="caution">
    <text evidence="1">The sequence shown here is derived from an EMBL/GenBank/DDBJ whole genome shotgun (WGS) entry which is preliminary data.</text>
</comment>
<protein>
    <submittedName>
        <fullName evidence="1">Uncharacterized protein</fullName>
    </submittedName>
</protein>
<organism evidence="1">
    <name type="scientific">Tanacetum cinerariifolium</name>
    <name type="common">Dalmatian daisy</name>
    <name type="synonym">Chrysanthemum cinerariifolium</name>
    <dbReference type="NCBI Taxonomy" id="118510"/>
    <lineage>
        <taxon>Eukaryota</taxon>
        <taxon>Viridiplantae</taxon>
        <taxon>Streptophyta</taxon>
        <taxon>Embryophyta</taxon>
        <taxon>Tracheophyta</taxon>
        <taxon>Spermatophyta</taxon>
        <taxon>Magnoliopsida</taxon>
        <taxon>eudicotyledons</taxon>
        <taxon>Gunneridae</taxon>
        <taxon>Pentapetalae</taxon>
        <taxon>asterids</taxon>
        <taxon>campanulids</taxon>
        <taxon>Asterales</taxon>
        <taxon>Asteraceae</taxon>
        <taxon>Asteroideae</taxon>
        <taxon>Anthemideae</taxon>
        <taxon>Anthemidinae</taxon>
        <taxon>Tanacetum</taxon>
    </lineage>
</organism>
<gene>
    <name evidence="1" type="ORF">Tci_556495</name>
</gene>
<dbReference type="EMBL" id="BKCJ010331427">
    <property type="protein sequence ID" value="GEZ84522.1"/>
    <property type="molecule type" value="Genomic_DNA"/>
</dbReference>
<proteinExistence type="predicted"/>